<feature type="chain" id="PRO_5004571413" description="Ricin B lectin domain-containing protein" evidence="2">
    <location>
        <begin position="22"/>
        <end position="356"/>
    </location>
</feature>
<accession>T0RKE3</accession>
<name>T0RKE3_SAPDV</name>
<dbReference type="RefSeq" id="XP_008616035.1">
    <property type="nucleotide sequence ID" value="XM_008617813.1"/>
</dbReference>
<evidence type="ECO:0000313" key="3">
    <source>
        <dbReference type="EMBL" id="EQC30442.1"/>
    </source>
</evidence>
<dbReference type="PRINTS" id="PR01217">
    <property type="entry name" value="PRICHEXTENSN"/>
</dbReference>
<reference evidence="3 4" key="1">
    <citation type="submission" date="2012-04" db="EMBL/GenBank/DDBJ databases">
        <title>The Genome Sequence of Saprolegnia declina VS20.</title>
        <authorList>
            <consortium name="The Broad Institute Genome Sequencing Platform"/>
            <person name="Russ C."/>
            <person name="Nusbaum C."/>
            <person name="Tyler B."/>
            <person name="van West P."/>
            <person name="Dieguez-Uribeondo J."/>
            <person name="de Bruijn I."/>
            <person name="Tripathy S."/>
            <person name="Jiang R."/>
            <person name="Young S.K."/>
            <person name="Zeng Q."/>
            <person name="Gargeya S."/>
            <person name="Fitzgerald M."/>
            <person name="Haas B."/>
            <person name="Abouelleil A."/>
            <person name="Alvarado L."/>
            <person name="Arachchi H.M."/>
            <person name="Berlin A."/>
            <person name="Chapman S.B."/>
            <person name="Goldberg J."/>
            <person name="Griggs A."/>
            <person name="Gujja S."/>
            <person name="Hansen M."/>
            <person name="Howarth C."/>
            <person name="Imamovic A."/>
            <person name="Larimer J."/>
            <person name="McCowen C."/>
            <person name="Montmayeur A."/>
            <person name="Murphy C."/>
            <person name="Neiman D."/>
            <person name="Pearson M."/>
            <person name="Priest M."/>
            <person name="Roberts A."/>
            <person name="Saif S."/>
            <person name="Shea T."/>
            <person name="Sisk P."/>
            <person name="Sykes S."/>
            <person name="Wortman J."/>
            <person name="Nusbaum C."/>
            <person name="Birren B."/>
        </authorList>
    </citation>
    <scope>NUCLEOTIDE SEQUENCE [LARGE SCALE GENOMIC DNA]</scope>
    <source>
        <strain evidence="3 4">VS20</strain>
    </source>
</reference>
<feature type="compositionally biased region" description="Low complexity" evidence="1">
    <location>
        <begin position="60"/>
        <end position="73"/>
    </location>
</feature>
<protein>
    <recommendedName>
        <fullName evidence="5">Ricin B lectin domain-containing protein</fullName>
    </recommendedName>
</protein>
<keyword evidence="4" id="KW-1185">Reference proteome</keyword>
<keyword evidence="2" id="KW-0732">Signal</keyword>
<sequence length="356" mass="37445">MVLRLSLAALVAAAAAYASEAACGDLPVASPTPTPTTIMPAPTTATPTSPTPSAIPEPTTPTATTLTPSVIPEPSTPTPTTPTPSTIPKPTAPTPKPTSATPTMAPIPATTWVEIGRGYKQVAADNAYVCLLDTTKQVVCAASPSSTTKWDKRDGEWSTIAVGGNSVAEYSYANGTAVVSDITTGTSVEISTSFAKHVATNGDIFCAREQTTGAQNHISMKCMPYTDKFGQQQWKYQEAQKHYFAFHASASTVYALDKVNNLHVGATAEIASGEVKWTDVKCPGFSQIAFNGERVCGITADTKQIQCSISSLSERRITWSEPLPGRSWISVALSNNKVYAVDNDGVAQTHSVPSMA</sequence>
<dbReference type="VEuPathDB" id="FungiDB:SDRG_11761"/>
<feature type="compositionally biased region" description="Pro residues" evidence="1">
    <location>
        <begin position="74"/>
        <end position="96"/>
    </location>
</feature>
<evidence type="ECO:0008006" key="5">
    <source>
        <dbReference type="Google" id="ProtNLM"/>
    </source>
</evidence>
<organism evidence="3 4">
    <name type="scientific">Saprolegnia diclina (strain VS20)</name>
    <dbReference type="NCBI Taxonomy" id="1156394"/>
    <lineage>
        <taxon>Eukaryota</taxon>
        <taxon>Sar</taxon>
        <taxon>Stramenopiles</taxon>
        <taxon>Oomycota</taxon>
        <taxon>Saprolegniomycetes</taxon>
        <taxon>Saprolegniales</taxon>
        <taxon>Saprolegniaceae</taxon>
        <taxon>Saprolegnia</taxon>
    </lineage>
</organism>
<feature type="region of interest" description="Disordered" evidence="1">
    <location>
        <begin position="33"/>
        <end position="105"/>
    </location>
</feature>
<dbReference type="AlphaFoldDB" id="T0RKE3"/>
<evidence type="ECO:0000256" key="2">
    <source>
        <dbReference type="SAM" id="SignalP"/>
    </source>
</evidence>
<feature type="compositionally biased region" description="Pro residues" evidence="1">
    <location>
        <begin position="49"/>
        <end position="59"/>
    </location>
</feature>
<feature type="signal peptide" evidence="2">
    <location>
        <begin position="1"/>
        <end position="21"/>
    </location>
</feature>
<dbReference type="Proteomes" id="UP000030762">
    <property type="component" value="Unassembled WGS sequence"/>
</dbReference>
<dbReference type="InParanoid" id="T0RKE3"/>
<gene>
    <name evidence="3" type="ORF">SDRG_11761</name>
</gene>
<evidence type="ECO:0000313" key="4">
    <source>
        <dbReference type="Proteomes" id="UP000030762"/>
    </source>
</evidence>
<dbReference type="GeneID" id="19952488"/>
<feature type="compositionally biased region" description="Low complexity" evidence="1">
    <location>
        <begin position="33"/>
        <end position="48"/>
    </location>
</feature>
<dbReference type="EMBL" id="JH767175">
    <property type="protein sequence ID" value="EQC30442.1"/>
    <property type="molecule type" value="Genomic_DNA"/>
</dbReference>
<proteinExistence type="predicted"/>
<evidence type="ECO:0000256" key="1">
    <source>
        <dbReference type="SAM" id="MobiDB-lite"/>
    </source>
</evidence>